<organism evidence="3 4">
    <name type="scientific">Kineococcus radiotolerans (strain ATCC BAA-149 / DSM 14245 / SRS30216)</name>
    <dbReference type="NCBI Taxonomy" id="266940"/>
    <lineage>
        <taxon>Bacteria</taxon>
        <taxon>Bacillati</taxon>
        <taxon>Actinomycetota</taxon>
        <taxon>Actinomycetes</taxon>
        <taxon>Kineosporiales</taxon>
        <taxon>Kineosporiaceae</taxon>
        <taxon>Kineococcus</taxon>
    </lineage>
</organism>
<evidence type="ECO:0000256" key="1">
    <source>
        <dbReference type="SAM" id="MobiDB-lite"/>
    </source>
</evidence>
<dbReference type="RefSeq" id="WP_012087273.1">
    <property type="nucleotide sequence ID" value="NC_009664.2"/>
</dbReference>
<keyword evidence="2" id="KW-1133">Transmembrane helix</keyword>
<keyword evidence="2" id="KW-0472">Membrane</keyword>
<evidence type="ECO:0000313" key="4">
    <source>
        <dbReference type="Proteomes" id="UP000001116"/>
    </source>
</evidence>
<dbReference type="KEGG" id="kra:Krad_3016"/>
<dbReference type="Proteomes" id="UP000001116">
    <property type="component" value="Chromosome"/>
</dbReference>
<evidence type="ECO:0000313" key="3">
    <source>
        <dbReference type="EMBL" id="ABS04480.1"/>
    </source>
</evidence>
<keyword evidence="2" id="KW-0812">Transmembrane</keyword>
<feature type="region of interest" description="Disordered" evidence="1">
    <location>
        <begin position="227"/>
        <end position="247"/>
    </location>
</feature>
<name>A6WCE1_KINRD</name>
<protein>
    <submittedName>
        <fullName evidence="3">Uncharacterized protein</fullName>
    </submittedName>
</protein>
<keyword evidence="4" id="KW-1185">Reference proteome</keyword>
<dbReference type="EMBL" id="CP000750">
    <property type="protein sequence ID" value="ABS04480.1"/>
    <property type="molecule type" value="Genomic_DNA"/>
</dbReference>
<proteinExistence type="predicted"/>
<accession>A6WCE1</accession>
<reference evidence="4" key="1">
    <citation type="journal article" date="2008" name="PLoS ONE">
        <title>Survival in nuclear waste, extreme resistance, and potential applications gleaned from the genome sequence of Kineococcus radiotolerans SRS30216.</title>
        <authorList>
            <person name="Bagwell C.E."/>
            <person name="Bhat S."/>
            <person name="Hawkins G.M."/>
            <person name="Smith B.W."/>
            <person name="Biswas T."/>
            <person name="Hoover T.R."/>
            <person name="Saunders E."/>
            <person name="Han C.S."/>
            <person name="Tsodikov O.V."/>
            <person name="Shimkets L.J."/>
        </authorList>
    </citation>
    <scope>NUCLEOTIDE SEQUENCE [LARGE SCALE GENOMIC DNA]</scope>
    <source>
        <strain evidence="4">ATCC BAA-149 / DSM 14245 / SRS30216</strain>
    </source>
</reference>
<sequence length="354" mass="35425">MSEQLSDVDAEARTRVIDGAVLRKLLVGVAGAAVIGGGALGFLWLSSVPGADAEASALTGVPSVPSADATPPRPAGPIGFSVGGRDIFAATVAPSVNSDLPVEGVSGSSAVIPTSSTPSVVVTAVPTAVIPRAASSAGNVAGGGTISTSAPSAPSVSAVTSPVAAVPVPGPSRSTAPAWEAPAVGFVTGNADYGVFDLDGKRVTVLTGQLIYPLSVRYQGVVVVETPTPTPTPTPTSTAKDSSVLGKFTSENNPATGWLVPSNLEKPTQLPAAALGKVSGQVRLNGVLRDQYWVRVDRQDDVLMTAGTAVGTTGLTLTGASDKRVPYAGAIFTDGVGNVYFGSMGERESDGVLY</sequence>
<dbReference type="STRING" id="266940.Krad_3016"/>
<dbReference type="AlphaFoldDB" id="A6WCE1"/>
<gene>
    <name evidence="3" type="ordered locus">Krad_3016</name>
</gene>
<dbReference type="HOGENOM" id="CLU_782519_0_0_11"/>
<feature type="transmembrane region" description="Helical" evidence="2">
    <location>
        <begin position="25"/>
        <end position="45"/>
    </location>
</feature>
<evidence type="ECO:0000256" key="2">
    <source>
        <dbReference type="SAM" id="Phobius"/>
    </source>
</evidence>